<dbReference type="GO" id="GO:0009103">
    <property type="term" value="P:lipopolysaccharide biosynthetic process"/>
    <property type="evidence" value="ECO:0007669"/>
    <property type="project" value="UniProtKB-ARBA"/>
</dbReference>
<evidence type="ECO:0000256" key="2">
    <source>
        <dbReference type="ARBA" id="ARBA00022475"/>
    </source>
</evidence>
<feature type="transmembrane region" description="Helical" evidence="9">
    <location>
        <begin position="237"/>
        <end position="257"/>
    </location>
</feature>
<evidence type="ECO:0000256" key="3">
    <source>
        <dbReference type="ARBA" id="ARBA00022676"/>
    </source>
</evidence>
<evidence type="ECO:0000313" key="11">
    <source>
        <dbReference type="EMBL" id="ACJ60964.1"/>
    </source>
</evidence>
<keyword evidence="6 9" id="KW-1133">Transmembrane helix</keyword>
<feature type="compositionally biased region" description="Gly residues" evidence="8">
    <location>
        <begin position="538"/>
        <end position="603"/>
    </location>
</feature>
<evidence type="ECO:0000256" key="9">
    <source>
        <dbReference type="SAM" id="Phobius"/>
    </source>
</evidence>
<dbReference type="GO" id="GO:0010041">
    <property type="term" value="P:response to iron(III) ion"/>
    <property type="evidence" value="ECO:0007669"/>
    <property type="project" value="TreeGrafter"/>
</dbReference>
<feature type="region of interest" description="Disordered" evidence="8">
    <location>
        <begin position="533"/>
        <end position="603"/>
    </location>
</feature>
<dbReference type="GO" id="GO:0016763">
    <property type="term" value="F:pentosyltransferase activity"/>
    <property type="evidence" value="ECO:0007669"/>
    <property type="project" value="TreeGrafter"/>
</dbReference>
<keyword evidence="7 9" id="KW-0472">Membrane</keyword>
<keyword evidence="5 9" id="KW-0812">Transmembrane</keyword>
<dbReference type="EMBL" id="EU874252">
    <property type="protein sequence ID" value="ACJ60964.1"/>
    <property type="molecule type" value="Genomic_DNA"/>
</dbReference>
<organism evidence="11">
    <name type="scientific">uncultured soil bacterium</name>
    <dbReference type="NCBI Taxonomy" id="164851"/>
    <lineage>
        <taxon>Bacteria</taxon>
        <taxon>environmental samples</taxon>
    </lineage>
</organism>
<keyword evidence="2" id="KW-1003">Cell membrane</keyword>
<evidence type="ECO:0000256" key="7">
    <source>
        <dbReference type="ARBA" id="ARBA00023136"/>
    </source>
</evidence>
<feature type="transmembrane region" description="Helical" evidence="9">
    <location>
        <begin position="36"/>
        <end position="54"/>
    </location>
</feature>
<evidence type="ECO:0000256" key="1">
    <source>
        <dbReference type="ARBA" id="ARBA00004651"/>
    </source>
</evidence>
<feature type="transmembrane region" description="Helical" evidence="9">
    <location>
        <begin position="439"/>
        <end position="459"/>
    </location>
</feature>
<evidence type="ECO:0000256" key="5">
    <source>
        <dbReference type="ARBA" id="ARBA00022692"/>
    </source>
</evidence>
<gene>
    <name evidence="11" type="primary">veg22</name>
</gene>
<dbReference type="PANTHER" id="PTHR33908:SF3">
    <property type="entry name" value="UNDECAPRENYL PHOSPHATE-ALPHA-4-AMINO-4-DEOXY-L-ARABINOSE ARABINOSYL TRANSFERASE"/>
    <property type="match status" value="1"/>
</dbReference>
<feature type="transmembrane region" description="Helical" evidence="9">
    <location>
        <begin position="209"/>
        <end position="225"/>
    </location>
</feature>
<keyword evidence="4" id="KW-0808">Transferase</keyword>
<feature type="transmembrane region" description="Helical" evidence="9">
    <location>
        <begin position="349"/>
        <end position="371"/>
    </location>
</feature>
<reference evidence="11" key="1">
    <citation type="journal article" date="2008" name="Proc. Natl. Acad. Sci. U.S.A.">
        <title>Cloning and characterization of new glycopeptide gene clusters found in an environmental DNA megalibrary.</title>
        <authorList>
            <person name="Banik J.J."/>
            <person name="Brady S.F."/>
        </authorList>
    </citation>
    <scope>NUCLEOTIDE SEQUENCE</scope>
</reference>
<evidence type="ECO:0000256" key="8">
    <source>
        <dbReference type="SAM" id="MobiDB-lite"/>
    </source>
</evidence>
<comment type="subcellular location">
    <subcellularLocation>
        <location evidence="1">Cell membrane</location>
        <topology evidence="1">Multi-pass membrane protein</topology>
    </subcellularLocation>
</comment>
<feature type="transmembrane region" description="Helical" evidence="9">
    <location>
        <begin position="142"/>
        <end position="162"/>
    </location>
</feature>
<protein>
    <submittedName>
        <fullName evidence="11">Veg22</fullName>
    </submittedName>
</protein>
<dbReference type="InterPro" id="IPR038731">
    <property type="entry name" value="RgtA/B/C-like"/>
</dbReference>
<accession>B7T194</accession>
<evidence type="ECO:0000256" key="6">
    <source>
        <dbReference type="ARBA" id="ARBA00022989"/>
    </source>
</evidence>
<name>B7T194_9BACT</name>
<feature type="transmembrane region" description="Helical" evidence="9">
    <location>
        <begin position="494"/>
        <end position="515"/>
    </location>
</feature>
<feature type="transmembrane region" description="Helical" evidence="9">
    <location>
        <begin position="465"/>
        <end position="487"/>
    </location>
</feature>
<evidence type="ECO:0000256" key="4">
    <source>
        <dbReference type="ARBA" id="ARBA00022679"/>
    </source>
</evidence>
<feature type="transmembrane region" description="Helical" evidence="9">
    <location>
        <begin position="383"/>
        <end position="401"/>
    </location>
</feature>
<proteinExistence type="predicted"/>
<dbReference type="Pfam" id="PF13231">
    <property type="entry name" value="PMT_2"/>
    <property type="match status" value="1"/>
</dbReference>
<dbReference type="AlphaFoldDB" id="B7T194"/>
<dbReference type="GO" id="GO:0005886">
    <property type="term" value="C:plasma membrane"/>
    <property type="evidence" value="ECO:0007669"/>
    <property type="project" value="UniProtKB-SubCell"/>
</dbReference>
<feature type="transmembrane region" description="Helical" evidence="9">
    <location>
        <begin position="407"/>
        <end position="427"/>
    </location>
</feature>
<sequence>MSATLTHLPLPSQDPLPEGKTNRWAFWRSPAGQPPWARPALLGIALVALLLYAWNLPVVDYAPLYSEAVKSMSGSWKAFLYGAIDADATYTLDKLAGSFIPQVISAKIFGYSEWSLALPQVIEGVISVLVMYRVVRRWAGVVPGLLAAGIFTLTPVAASMFGHSMHDGFLTMCLVLAVDQYQRAVSEGRLRSLLWAGVWVGIGFQAKMLQAWMILPALVIGYLLSAPIEVRRRVKHVAVAGVVTLAVSLSWVALYTFTPASERPYVDGSTNNSAFAMVFGYNGLARLGINLPGARVVSETDVPVLDPNVPPPPMIDIMPTIRGNPWEDPRKAESRESPKGWAKLFDGHLAIAVGWLYPLTLLTLVCGLLWWRRSERTDPVRGGLVMWGVWLLTFGLVFSAGEVPHTAYVASLAPAVAALSGLGLVMFWRAYRRGGRQAWILPAVVAAELAWGAWLWSHYPNFLPSAMWGVIALGAVAIVALVLVRVLKNASANLVTAALAVGVAAILAAPATYAFSVLDPDFAGASYDANAGPESGKIPGGPESGEMPVGGEGPPGGGELGPPGSGQPGPGGGEGGMPGPGGGMPGPGGEGGMPGPGELGPGG</sequence>
<dbReference type="InterPro" id="IPR050297">
    <property type="entry name" value="LipidA_mod_glycosyltrf_83"/>
</dbReference>
<dbReference type="PANTHER" id="PTHR33908">
    <property type="entry name" value="MANNOSYLTRANSFERASE YKCB-RELATED"/>
    <property type="match status" value="1"/>
</dbReference>
<feature type="domain" description="Glycosyltransferase RgtA/B/C/D-like" evidence="10">
    <location>
        <begin position="104"/>
        <end position="251"/>
    </location>
</feature>
<keyword evidence="3" id="KW-0328">Glycosyltransferase</keyword>
<evidence type="ECO:0000259" key="10">
    <source>
        <dbReference type="Pfam" id="PF13231"/>
    </source>
</evidence>